<dbReference type="InterPro" id="IPR036962">
    <property type="entry name" value="Glyco_hydro_3_N_sf"/>
</dbReference>
<sequence length="550" mass="56898">MRIRRAVAPLCALLLLTAGCAGAEEDEGPRAQPPKASDPADAARELLADMSTKDKIGQLFVPVAVGTTAEENAELIDTHRPGGLIYFPENLEDAEQIATLSNGLQDRAVDTGAGVPLFLGIDQEQGMVSRLPVGARFPDAMAVGATGDPGAADSLARTTAKELVALGINLDYAPTADVNVNADNPVIGIRSFGADPGLVGTMMAAETEAFSDEGVVPVVKHFPGHGDTDVDSHTGLPVVEKSRAEWEKVDLPPFKKAVEDGADAVMTGHVFMPELDDSGEPATLSKNVTTGLLRDELGFDGVVSTDALNMEGVRQTHGDGEVAVRAIEAGADQLLMPPDMPAAVDAVTKAVEKGRISAKRLDASVLRLLELKVKRGLFDAEPVDPAQAESAVGTKGHKAAAQDVADASVTLLRNKSDVLPLREGAKVQVVGEGAEQIGAALEDLGATLTDSAGQADAVVAGTLSARGEADQKAVVTRARDSGTPVIVVAQGNPYDISELPGLDGYLATYSSVGVSRTAAARVVMGKVRPTGTLPVDIPGTDLKTGDGLHY</sequence>
<keyword evidence="10" id="KW-1185">Reference proteome</keyword>
<organism evidence="9 10">
    <name type="scientific">Murinocardiopsis flavida</name>
    <dbReference type="NCBI Taxonomy" id="645275"/>
    <lineage>
        <taxon>Bacteria</taxon>
        <taxon>Bacillati</taxon>
        <taxon>Actinomycetota</taxon>
        <taxon>Actinomycetes</taxon>
        <taxon>Streptosporangiales</taxon>
        <taxon>Nocardiopsidaceae</taxon>
        <taxon>Murinocardiopsis</taxon>
    </lineage>
</organism>
<dbReference type="PRINTS" id="PR00133">
    <property type="entry name" value="GLHYDRLASE3"/>
</dbReference>
<evidence type="ECO:0000256" key="4">
    <source>
        <dbReference type="ARBA" id="ARBA00022801"/>
    </source>
</evidence>
<proteinExistence type="inferred from homology"/>
<feature type="signal peptide" evidence="6">
    <location>
        <begin position="1"/>
        <end position="23"/>
    </location>
</feature>
<feature type="domain" description="Glycoside hydrolase family 3 C-terminal" evidence="8">
    <location>
        <begin position="468"/>
        <end position="540"/>
    </location>
</feature>
<evidence type="ECO:0000313" key="9">
    <source>
        <dbReference type="EMBL" id="PSK97135.1"/>
    </source>
</evidence>
<evidence type="ECO:0000256" key="3">
    <source>
        <dbReference type="ARBA" id="ARBA00012663"/>
    </source>
</evidence>
<evidence type="ECO:0000256" key="6">
    <source>
        <dbReference type="SAM" id="SignalP"/>
    </source>
</evidence>
<dbReference type="AlphaFoldDB" id="A0A2P8DIT2"/>
<dbReference type="PANTHER" id="PTHR30480">
    <property type="entry name" value="BETA-HEXOSAMINIDASE-RELATED"/>
    <property type="match status" value="1"/>
</dbReference>
<dbReference type="Proteomes" id="UP000240542">
    <property type="component" value="Unassembled WGS sequence"/>
</dbReference>
<dbReference type="InterPro" id="IPR036881">
    <property type="entry name" value="Glyco_hydro_3_C_sf"/>
</dbReference>
<evidence type="ECO:0000256" key="2">
    <source>
        <dbReference type="ARBA" id="ARBA00005336"/>
    </source>
</evidence>
<dbReference type="Pfam" id="PF00933">
    <property type="entry name" value="Glyco_hydro_3"/>
    <property type="match status" value="1"/>
</dbReference>
<dbReference type="EMBL" id="PYGA01000009">
    <property type="protein sequence ID" value="PSK97135.1"/>
    <property type="molecule type" value="Genomic_DNA"/>
</dbReference>
<dbReference type="SUPFAM" id="SSF52279">
    <property type="entry name" value="Beta-D-glucan exohydrolase, C-terminal domain"/>
    <property type="match status" value="1"/>
</dbReference>
<dbReference type="Gene3D" id="3.40.50.1700">
    <property type="entry name" value="Glycoside hydrolase family 3 C-terminal domain"/>
    <property type="match status" value="1"/>
</dbReference>
<comment type="similarity">
    <text evidence="2">Belongs to the glycosyl hydrolase 3 family.</text>
</comment>
<protein>
    <recommendedName>
        <fullName evidence="3">beta-N-acetylhexosaminidase</fullName>
        <ecNumber evidence="3">3.2.1.52</ecNumber>
    </recommendedName>
</protein>
<evidence type="ECO:0000259" key="7">
    <source>
        <dbReference type="Pfam" id="PF00933"/>
    </source>
</evidence>
<feature type="chain" id="PRO_5015187994" description="beta-N-acetylhexosaminidase" evidence="6">
    <location>
        <begin position="24"/>
        <end position="550"/>
    </location>
</feature>
<dbReference type="PANTHER" id="PTHR30480:SF13">
    <property type="entry name" value="BETA-HEXOSAMINIDASE"/>
    <property type="match status" value="1"/>
</dbReference>
<evidence type="ECO:0000256" key="5">
    <source>
        <dbReference type="ARBA" id="ARBA00023295"/>
    </source>
</evidence>
<dbReference type="GO" id="GO:0009254">
    <property type="term" value="P:peptidoglycan turnover"/>
    <property type="evidence" value="ECO:0007669"/>
    <property type="project" value="TreeGrafter"/>
</dbReference>
<keyword evidence="6" id="KW-0732">Signal</keyword>
<dbReference type="InterPro" id="IPR001764">
    <property type="entry name" value="Glyco_hydro_3_N"/>
</dbReference>
<comment type="caution">
    <text evidence="9">The sequence shown here is derived from an EMBL/GenBank/DDBJ whole genome shotgun (WGS) entry which is preliminary data.</text>
</comment>
<dbReference type="InterPro" id="IPR017853">
    <property type="entry name" value="GH"/>
</dbReference>
<dbReference type="Gene3D" id="3.20.20.300">
    <property type="entry name" value="Glycoside hydrolase, family 3, N-terminal domain"/>
    <property type="match status" value="1"/>
</dbReference>
<feature type="domain" description="Glycoside hydrolase family 3 N-terminal" evidence="7">
    <location>
        <begin position="52"/>
        <end position="370"/>
    </location>
</feature>
<accession>A0A2P8DIT2</accession>
<evidence type="ECO:0000259" key="8">
    <source>
        <dbReference type="Pfam" id="PF01915"/>
    </source>
</evidence>
<dbReference type="InterPro" id="IPR002772">
    <property type="entry name" value="Glyco_hydro_3_C"/>
</dbReference>
<keyword evidence="5" id="KW-0326">Glycosidase</keyword>
<dbReference type="GO" id="GO:0005975">
    <property type="term" value="P:carbohydrate metabolic process"/>
    <property type="evidence" value="ECO:0007669"/>
    <property type="project" value="InterPro"/>
</dbReference>
<evidence type="ECO:0000256" key="1">
    <source>
        <dbReference type="ARBA" id="ARBA00001231"/>
    </source>
</evidence>
<dbReference type="EC" id="3.2.1.52" evidence="3"/>
<name>A0A2P8DIT2_9ACTN</name>
<dbReference type="SUPFAM" id="SSF51445">
    <property type="entry name" value="(Trans)glycosidases"/>
    <property type="match status" value="1"/>
</dbReference>
<dbReference type="OrthoDB" id="9805821at2"/>
<dbReference type="PROSITE" id="PS51257">
    <property type="entry name" value="PROKAR_LIPOPROTEIN"/>
    <property type="match status" value="1"/>
</dbReference>
<keyword evidence="4" id="KW-0378">Hydrolase</keyword>
<evidence type="ECO:0000313" key="10">
    <source>
        <dbReference type="Proteomes" id="UP000240542"/>
    </source>
</evidence>
<dbReference type="GO" id="GO:0004563">
    <property type="term" value="F:beta-N-acetylhexosaminidase activity"/>
    <property type="evidence" value="ECO:0007669"/>
    <property type="project" value="UniProtKB-EC"/>
</dbReference>
<reference evidence="9 10" key="1">
    <citation type="submission" date="2018-03" db="EMBL/GenBank/DDBJ databases">
        <title>Genomic Encyclopedia of Archaeal and Bacterial Type Strains, Phase II (KMG-II): from individual species to whole genera.</title>
        <authorList>
            <person name="Goeker M."/>
        </authorList>
    </citation>
    <scope>NUCLEOTIDE SEQUENCE [LARGE SCALE GENOMIC DNA]</scope>
    <source>
        <strain evidence="9 10">DSM 45312</strain>
    </source>
</reference>
<gene>
    <name evidence="9" type="ORF">CLV63_109138</name>
</gene>
<dbReference type="InterPro" id="IPR050226">
    <property type="entry name" value="NagZ_Beta-hexosaminidase"/>
</dbReference>
<dbReference type="RefSeq" id="WP_106583528.1">
    <property type="nucleotide sequence ID" value="NZ_PYGA01000009.1"/>
</dbReference>
<dbReference type="Pfam" id="PF01915">
    <property type="entry name" value="Glyco_hydro_3_C"/>
    <property type="match status" value="1"/>
</dbReference>
<comment type="catalytic activity">
    <reaction evidence="1">
        <text>Hydrolysis of terminal non-reducing N-acetyl-D-hexosamine residues in N-acetyl-beta-D-hexosaminides.</text>
        <dbReference type="EC" id="3.2.1.52"/>
    </reaction>
</comment>